<dbReference type="SUPFAM" id="SSF48452">
    <property type="entry name" value="TPR-like"/>
    <property type="match status" value="1"/>
</dbReference>
<proteinExistence type="predicted"/>
<dbReference type="PANTHER" id="PTHR44809:SF1">
    <property type="entry name" value="PROTEIN O-MANNOSYL-TRANSFERASE TMTC1"/>
    <property type="match status" value="1"/>
</dbReference>
<dbReference type="SMART" id="SM00028">
    <property type="entry name" value="TPR"/>
    <property type="match status" value="3"/>
</dbReference>
<dbReference type="PROSITE" id="PS50005">
    <property type="entry name" value="TPR"/>
    <property type="match status" value="3"/>
</dbReference>
<dbReference type="EMBL" id="MGDT01000007">
    <property type="protein sequence ID" value="OGL66334.1"/>
    <property type="molecule type" value="Genomic_DNA"/>
</dbReference>
<comment type="caution">
    <text evidence="3">The sequence shown here is derived from an EMBL/GenBank/DDBJ whole genome shotgun (WGS) entry which is preliminary data.</text>
</comment>
<feature type="transmembrane region" description="Helical" evidence="2">
    <location>
        <begin position="6"/>
        <end position="24"/>
    </location>
</feature>
<dbReference type="Proteomes" id="UP000177885">
    <property type="component" value="Unassembled WGS sequence"/>
</dbReference>
<evidence type="ECO:0000313" key="4">
    <source>
        <dbReference type="Proteomes" id="UP000177885"/>
    </source>
</evidence>
<dbReference type="AlphaFoldDB" id="A0A1F7TLC3"/>
<feature type="repeat" description="TPR" evidence="1">
    <location>
        <begin position="70"/>
        <end position="103"/>
    </location>
</feature>
<feature type="repeat" description="TPR" evidence="1">
    <location>
        <begin position="104"/>
        <end position="137"/>
    </location>
</feature>
<dbReference type="Pfam" id="PF14559">
    <property type="entry name" value="TPR_19"/>
    <property type="match status" value="1"/>
</dbReference>
<organism evidence="3 4">
    <name type="scientific">Candidatus Uhrbacteria bacterium RIFCSPHIGHO2_01_FULL_63_20</name>
    <dbReference type="NCBI Taxonomy" id="1802385"/>
    <lineage>
        <taxon>Bacteria</taxon>
        <taxon>Candidatus Uhriibacteriota</taxon>
    </lineage>
</organism>
<evidence type="ECO:0000256" key="2">
    <source>
        <dbReference type="SAM" id="Phobius"/>
    </source>
</evidence>
<keyword evidence="1" id="KW-0802">TPR repeat</keyword>
<keyword evidence="2" id="KW-0472">Membrane</keyword>
<dbReference type="InterPro" id="IPR052943">
    <property type="entry name" value="TMTC_O-mannosyl-trnsfr"/>
</dbReference>
<keyword evidence="2" id="KW-0812">Transmembrane</keyword>
<evidence type="ECO:0000256" key="1">
    <source>
        <dbReference type="PROSITE-ProRule" id="PRU00339"/>
    </source>
</evidence>
<dbReference type="STRING" id="1802385.A2856_01395"/>
<reference evidence="3 4" key="1">
    <citation type="journal article" date="2016" name="Nat. Commun.">
        <title>Thousands of microbial genomes shed light on interconnected biogeochemical processes in an aquifer system.</title>
        <authorList>
            <person name="Anantharaman K."/>
            <person name="Brown C.T."/>
            <person name="Hug L.A."/>
            <person name="Sharon I."/>
            <person name="Castelle C.J."/>
            <person name="Probst A.J."/>
            <person name="Thomas B.C."/>
            <person name="Singh A."/>
            <person name="Wilkins M.J."/>
            <person name="Karaoz U."/>
            <person name="Brodie E.L."/>
            <person name="Williams K.H."/>
            <person name="Hubbard S.S."/>
            <person name="Banfield J.F."/>
        </authorList>
    </citation>
    <scope>NUCLEOTIDE SEQUENCE [LARGE SCALE GENOMIC DNA]</scope>
</reference>
<accession>A0A1F7TLC3</accession>
<dbReference type="Gene3D" id="1.25.40.10">
    <property type="entry name" value="Tetratricopeptide repeat domain"/>
    <property type="match status" value="1"/>
</dbReference>
<sequence length="226" mass="25012">MRPKHILVLASVAVVIVVGAFWFARDRAFSLPGADIVEKVDRGISPEDMVKFEERIAKQEAVVAEGERDISEILVLGNLYYSVGDLAKAKAAYEDILSINPNDAAALENLGQTLIEMGDYARAEARLRAAVNVSAYEPTYIKLADLIDEHFPGRRGEIQGILETAIANLGQTPGLLVRLGRWYADRGMLAEAISHYEVARQLDPENDLIIQEIERLRDLAARQGKK</sequence>
<feature type="repeat" description="TPR" evidence="1">
    <location>
        <begin position="173"/>
        <end position="206"/>
    </location>
</feature>
<evidence type="ECO:0000313" key="3">
    <source>
        <dbReference type="EMBL" id="OGL66334.1"/>
    </source>
</evidence>
<dbReference type="PANTHER" id="PTHR44809">
    <property type="match status" value="1"/>
</dbReference>
<dbReference type="InterPro" id="IPR011990">
    <property type="entry name" value="TPR-like_helical_dom_sf"/>
</dbReference>
<dbReference type="InterPro" id="IPR019734">
    <property type="entry name" value="TPR_rpt"/>
</dbReference>
<gene>
    <name evidence="3" type="ORF">A2856_01395</name>
</gene>
<protein>
    <submittedName>
        <fullName evidence="3">Uncharacterized protein</fullName>
    </submittedName>
</protein>
<name>A0A1F7TLC3_9BACT</name>
<keyword evidence="2" id="KW-1133">Transmembrane helix</keyword>